<feature type="region of interest" description="Disordered" evidence="10">
    <location>
        <begin position="1316"/>
        <end position="1385"/>
    </location>
</feature>
<keyword evidence="5" id="KW-0234">DNA repair</keyword>
<feature type="domain" description="Myb-like" evidence="11">
    <location>
        <begin position="875"/>
        <end position="929"/>
    </location>
</feature>
<protein>
    <recommendedName>
        <fullName evidence="8">Vacuolar import and degradation protein 21</fullName>
    </recommendedName>
</protein>
<evidence type="ECO:0000313" key="14">
    <source>
        <dbReference type="Proteomes" id="UP001642502"/>
    </source>
</evidence>
<evidence type="ECO:0000256" key="3">
    <source>
        <dbReference type="ARBA" id="ARBA00022763"/>
    </source>
</evidence>
<keyword evidence="4" id="KW-0156">Chromatin regulator</keyword>
<keyword evidence="9" id="KW-0175">Coiled coil</keyword>
<keyword evidence="13" id="KW-0648">Protein biosynthesis</keyword>
<feature type="region of interest" description="Disordered" evidence="10">
    <location>
        <begin position="263"/>
        <end position="337"/>
    </location>
</feature>
<accession>A0ABP0DHZ8</accession>
<feature type="domain" description="HSA" evidence="12">
    <location>
        <begin position="591"/>
        <end position="669"/>
    </location>
</feature>
<feature type="region of interest" description="Disordered" evidence="10">
    <location>
        <begin position="1511"/>
        <end position="1591"/>
    </location>
</feature>
<dbReference type="SMART" id="SM00573">
    <property type="entry name" value="HSA"/>
    <property type="match status" value="1"/>
</dbReference>
<dbReference type="InterPro" id="IPR001005">
    <property type="entry name" value="SANT/Myb"/>
</dbReference>
<dbReference type="SUPFAM" id="SSF46689">
    <property type="entry name" value="Homeodomain-like"/>
    <property type="match status" value="1"/>
</dbReference>
<keyword evidence="3" id="KW-0227">DNA damage</keyword>
<organism evidence="13 14">
    <name type="scientific">Sporothrix epigloea</name>
    <dbReference type="NCBI Taxonomy" id="1892477"/>
    <lineage>
        <taxon>Eukaryota</taxon>
        <taxon>Fungi</taxon>
        <taxon>Dikarya</taxon>
        <taxon>Ascomycota</taxon>
        <taxon>Pezizomycotina</taxon>
        <taxon>Sordariomycetes</taxon>
        <taxon>Sordariomycetidae</taxon>
        <taxon>Ophiostomatales</taxon>
        <taxon>Ophiostomataceae</taxon>
        <taxon>Sporothrix</taxon>
    </lineage>
</organism>
<dbReference type="GO" id="GO:0003746">
    <property type="term" value="F:translation elongation factor activity"/>
    <property type="evidence" value="ECO:0007669"/>
    <property type="project" value="UniProtKB-KW"/>
</dbReference>
<feature type="region of interest" description="Disordered" evidence="10">
    <location>
        <begin position="454"/>
        <end position="474"/>
    </location>
</feature>
<feature type="coiled-coil region" evidence="9">
    <location>
        <begin position="941"/>
        <end position="968"/>
    </location>
</feature>
<evidence type="ECO:0000256" key="9">
    <source>
        <dbReference type="SAM" id="Coils"/>
    </source>
</evidence>
<evidence type="ECO:0000259" key="12">
    <source>
        <dbReference type="PROSITE" id="PS51204"/>
    </source>
</evidence>
<feature type="compositionally biased region" description="Low complexity" evidence="10">
    <location>
        <begin position="1560"/>
        <end position="1573"/>
    </location>
</feature>
<evidence type="ECO:0000256" key="4">
    <source>
        <dbReference type="ARBA" id="ARBA00022853"/>
    </source>
</evidence>
<comment type="subcellular location">
    <subcellularLocation>
        <location evidence="1">Nucleus</location>
    </subcellularLocation>
</comment>
<dbReference type="PROSITE" id="PS50090">
    <property type="entry name" value="MYB_LIKE"/>
    <property type="match status" value="1"/>
</dbReference>
<dbReference type="Gene3D" id="1.10.10.60">
    <property type="entry name" value="Homeodomain-like"/>
    <property type="match status" value="1"/>
</dbReference>
<evidence type="ECO:0000256" key="10">
    <source>
        <dbReference type="SAM" id="MobiDB-lite"/>
    </source>
</evidence>
<proteinExistence type="inferred from homology"/>
<feature type="region of interest" description="Disordered" evidence="10">
    <location>
        <begin position="974"/>
        <end position="1001"/>
    </location>
</feature>
<feature type="region of interest" description="Disordered" evidence="10">
    <location>
        <begin position="1419"/>
        <end position="1438"/>
    </location>
</feature>
<dbReference type="InterPro" id="IPR009057">
    <property type="entry name" value="Homeodomain-like_sf"/>
</dbReference>
<evidence type="ECO:0000256" key="1">
    <source>
        <dbReference type="ARBA" id="ARBA00004123"/>
    </source>
</evidence>
<evidence type="ECO:0000256" key="6">
    <source>
        <dbReference type="ARBA" id="ARBA00023242"/>
    </source>
</evidence>
<feature type="region of interest" description="Disordered" evidence="10">
    <location>
        <begin position="349"/>
        <end position="369"/>
    </location>
</feature>
<feature type="compositionally biased region" description="Polar residues" evidence="10">
    <location>
        <begin position="170"/>
        <end position="195"/>
    </location>
</feature>
<evidence type="ECO:0000256" key="7">
    <source>
        <dbReference type="ARBA" id="ARBA00025178"/>
    </source>
</evidence>
<dbReference type="PROSITE" id="PS51204">
    <property type="entry name" value="HSA"/>
    <property type="match status" value="1"/>
</dbReference>
<feature type="compositionally biased region" description="Low complexity" evidence="10">
    <location>
        <begin position="1316"/>
        <end position="1358"/>
    </location>
</feature>
<dbReference type="InterPro" id="IPR014012">
    <property type="entry name" value="HSA_dom"/>
</dbReference>
<dbReference type="PANTHER" id="PTHR46459">
    <property type="entry name" value="E1A-BINDING PROTEIN P400-RELATED"/>
    <property type="match status" value="1"/>
</dbReference>
<evidence type="ECO:0000256" key="2">
    <source>
        <dbReference type="ARBA" id="ARBA00008913"/>
    </source>
</evidence>
<dbReference type="PANTHER" id="PTHR46459:SF1">
    <property type="entry name" value="E1A-BINDING PROTEIN P400"/>
    <property type="match status" value="1"/>
</dbReference>
<dbReference type="SMART" id="SM00717">
    <property type="entry name" value="SANT"/>
    <property type="match status" value="1"/>
</dbReference>
<dbReference type="Proteomes" id="UP001642502">
    <property type="component" value="Unassembled WGS sequence"/>
</dbReference>
<name>A0ABP0DHZ8_9PEZI</name>
<evidence type="ECO:0000256" key="8">
    <source>
        <dbReference type="ARBA" id="ARBA00029670"/>
    </source>
</evidence>
<keyword evidence="14" id="KW-1185">Reference proteome</keyword>
<dbReference type="EMBL" id="CAWUON010000021">
    <property type="protein sequence ID" value="CAK7266755.1"/>
    <property type="molecule type" value="Genomic_DNA"/>
</dbReference>
<dbReference type="CDD" id="cd00167">
    <property type="entry name" value="SANT"/>
    <property type="match status" value="1"/>
</dbReference>
<feature type="region of interest" description="Disordered" evidence="10">
    <location>
        <begin position="119"/>
        <end position="235"/>
    </location>
</feature>
<feature type="region of interest" description="Disordered" evidence="10">
    <location>
        <begin position="1114"/>
        <end position="1160"/>
    </location>
</feature>
<feature type="region of interest" description="Disordered" evidence="10">
    <location>
        <begin position="1265"/>
        <end position="1291"/>
    </location>
</feature>
<feature type="compositionally biased region" description="Polar residues" evidence="10">
    <location>
        <begin position="1578"/>
        <end position="1591"/>
    </location>
</feature>
<comment type="similarity">
    <text evidence="2">Belongs to the EAF1 family.</text>
</comment>
<sequence>MTEVGLADRLELLRLKRAEFSSIVRSRKRKLRELYAVATDTEGALQSTNFDVDAPPSTTGETKFLLDTDILQGRVLSDARIPTRQKPNLETLKPLFASAPTFWINKEIGSDPRQTLTLVNGAPPSPTTKTHNASSTEPSISSRPPSCSNHTPKPEEKNGDTVVPRWSPIRGQSSTSSLSKGEQVDVQSPTITTLPTADLAARRAQHPAASATDTNGGLNRSAEPHGSTLVNGWKRETPDTSAVSFVSRNEDVPYVDRAVAKDGRTPLRPTSDALKACDIPSSPDSTAQTATTPAVHDVSVTTSPENEHNNFVDAGETADRCNSQDKTEDGSLADGSRDVTVEAQLLQESAAAGESRTATNGVPEADSTSELQRPMLAALAAAQPVAAAGVLPHVANVDDVVNGTTTKAAGYETLRIKTAFDSSTKPPRASSTEEADVPVLNRPNDRVVLYRGLTSPSNSAALPTPKPSTGDATENRYLGDYVAATRRKTKRRAPTVLLGKQKKARSETTVVPSILTKSENLYAEDYFTPLFVQTFASNSKWLKNLDQLVHHAHKTVSSADSQASIFDNQSCKILKRVYHLQQQDKWSLRQPKRVPEPPRPKSHWDVMLQEMKWMRTDFREERKWKRSMSRNLANACARWVQATPEDRITLQISASIPPRCDAKLDDLPMIDNAMIDAARCNDEGKNETIAPNLDEVDLVDDGGDWADDILISTTIAPSAIFALEDDAVIFELNPSGASDRLFSELPMFGKPLEVPGNISVSNSEDPDAAWRRPVVPVSKYIDAPLIIKPKKLLKKKSRYAVTDEDGDHDVEEFVDSVSVFDTTARKGAAAPDNIVGLFDPNFKNMRERLLAGHQFRPPSEYAMPMSGFYEYRPPSQWTVADDDQLKKLVREFSYNWSLTASLMASKSDFVSGAERRTPWECFERWVALEGFPSDASRSPYFKIYQARIDAAQKAIKDMNEKAAAAAAAAAASVAKTSNGGNGSAPPASPTPVPRRRPTLPLRVERHRNQKYLATFEAMRKLAKKREAIQHKQQQQAAIVATRKANEPAPQRLPAKTPREYSRMRYERDQKMAERMAEYAQRQNELQRRAVGAGSVNLPPQLAAQMAANNMAMAARPNLPGLPHGSAVRNSQQPRSRMPIQSPVNPSQGLQHMAANGAGHMPMTPVQQAQLQQALQSQHRMQLAQAQAQGNGPDINLVLQARRIQDQQRVVQLQQHHQVQQHQQTHPQQQKQHQQMQQLQQQQLHQQHLQQLQLQQLQQQQQQQALRPQQHTSLSQHTQQASLLTPQQQHALQQQHAHQQQQILLLQQQALQQVQQQQAQQQQPPPLAVAHPHQQGQQGQPGQQGQQVSQGQSQPGTQQAPKPQQGQPTGKILSASQGSPTAVRQMGQQGSFVANAQGMAAPFNVANTAPMGSPGGLGISMAGHMAANSPSPRPTIPPQQLPPNILAQIRELENGFRAKNPSLTPEQARAMAVQNYSQIMMMQRASAMHSAAGGGPQQALAGTSPRQYAQLLRAQQAQQVQQAANGQQHNAPKNAPRAQASPATQAAGSPLLPAGSPLAGSPLLAQQQQSVQVARKVNGNASPSGIAQPTAK</sequence>
<dbReference type="Pfam" id="PF07529">
    <property type="entry name" value="HSA"/>
    <property type="match status" value="1"/>
</dbReference>
<feature type="compositionally biased region" description="Basic and acidic residues" evidence="10">
    <location>
        <begin position="317"/>
        <end position="337"/>
    </location>
</feature>
<feature type="compositionally biased region" description="Polar residues" evidence="10">
    <location>
        <begin position="1359"/>
        <end position="1385"/>
    </location>
</feature>
<reference evidence="13 14" key="1">
    <citation type="submission" date="2024-01" db="EMBL/GenBank/DDBJ databases">
        <authorList>
            <person name="Allen C."/>
            <person name="Tagirdzhanova G."/>
        </authorList>
    </citation>
    <scope>NUCLEOTIDE SEQUENCE [LARGE SCALE GENOMIC DNA]</scope>
    <source>
        <strain evidence="13 14">CBS 119000</strain>
    </source>
</reference>
<comment type="caution">
    <text evidence="13">The sequence shown here is derived from an EMBL/GenBank/DDBJ whole genome shotgun (WGS) entry which is preliminary data.</text>
</comment>
<keyword evidence="13" id="KW-0251">Elongation factor</keyword>
<gene>
    <name evidence="13" type="primary">eaf1</name>
    <name evidence="13" type="ORF">SEPCBS119000_002192</name>
</gene>
<comment type="function">
    <text evidence="7">Component of the NuA4 histone acetyltransferase complex which is involved in transcriptional activation of selected genes principally by acetylation of nucleosomal histone H4 and H2A. The NuA4 complex is also involved in DNA repair.</text>
</comment>
<feature type="compositionally biased region" description="Low complexity" evidence="10">
    <location>
        <begin position="1511"/>
        <end position="1530"/>
    </location>
</feature>
<feature type="compositionally biased region" description="Polar residues" evidence="10">
    <location>
        <begin position="356"/>
        <end position="369"/>
    </location>
</feature>
<evidence type="ECO:0000259" key="11">
    <source>
        <dbReference type="PROSITE" id="PS50090"/>
    </source>
</evidence>
<evidence type="ECO:0000256" key="5">
    <source>
        <dbReference type="ARBA" id="ARBA00023204"/>
    </source>
</evidence>
<dbReference type="Pfam" id="PF13921">
    <property type="entry name" value="Myb_DNA-bind_6"/>
    <property type="match status" value="1"/>
</dbReference>
<evidence type="ECO:0000313" key="13">
    <source>
        <dbReference type="EMBL" id="CAK7266755.1"/>
    </source>
</evidence>
<feature type="compositionally biased region" description="Polar residues" evidence="10">
    <location>
        <begin position="127"/>
        <end position="151"/>
    </location>
</feature>
<feature type="region of interest" description="Disordered" evidence="10">
    <location>
        <begin position="1212"/>
        <end position="1238"/>
    </location>
</feature>
<feature type="region of interest" description="Disordered" evidence="10">
    <location>
        <begin position="1041"/>
        <end position="1061"/>
    </location>
</feature>
<keyword evidence="6" id="KW-0539">Nucleus</keyword>
<feature type="compositionally biased region" description="Polar residues" evidence="10">
    <location>
        <begin position="282"/>
        <end position="292"/>
    </location>
</feature>